<protein>
    <submittedName>
        <fullName evidence="1">Uncharacterized protein</fullName>
    </submittedName>
</protein>
<name>A0A2J8AE10_9CHLO</name>
<sequence>MSTIFDPCRGARGEALEARESAFLTEKWSVPASSTAAPSCSRRAWICSTPAITGDPWRGTGAAWRSALPADVASLGTASAVAALPDRADSVIAFGGQVVIALYSSASGWLVDCFLSDFRVAERRVAAGRGGPLPYMPCDYVTCEPAGRVLALASGCGPNRA</sequence>
<proteinExistence type="predicted"/>
<accession>A0A2J8AE10</accession>
<dbReference type="Proteomes" id="UP000236333">
    <property type="component" value="Unassembled WGS sequence"/>
</dbReference>
<evidence type="ECO:0000313" key="2">
    <source>
        <dbReference type="Proteomes" id="UP000236333"/>
    </source>
</evidence>
<gene>
    <name evidence="1" type="ORF">TSOC_002467</name>
</gene>
<reference evidence="1 2" key="1">
    <citation type="journal article" date="2017" name="Mol. Biol. Evol.">
        <title>The 4-celled Tetrabaena socialis nuclear genome reveals the essential components for genetic control of cell number at the origin of multicellularity in the volvocine lineage.</title>
        <authorList>
            <person name="Featherston J."/>
            <person name="Arakaki Y."/>
            <person name="Hanschen E.R."/>
            <person name="Ferris P.J."/>
            <person name="Michod R.E."/>
            <person name="Olson B.J.S.C."/>
            <person name="Nozaki H."/>
            <person name="Durand P.M."/>
        </authorList>
    </citation>
    <scope>NUCLEOTIDE SEQUENCE [LARGE SCALE GENOMIC DNA]</scope>
    <source>
        <strain evidence="1 2">NIES-571</strain>
    </source>
</reference>
<keyword evidence="2" id="KW-1185">Reference proteome</keyword>
<comment type="caution">
    <text evidence="1">The sequence shown here is derived from an EMBL/GenBank/DDBJ whole genome shotgun (WGS) entry which is preliminary data.</text>
</comment>
<organism evidence="1 2">
    <name type="scientific">Tetrabaena socialis</name>
    <dbReference type="NCBI Taxonomy" id="47790"/>
    <lineage>
        <taxon>Eukaryota</taxon>
        <taxon>Viridiplantae</taxon>
        <taxon>Chlorophyta</taxon>
        <taxon>core chlorophytes</taxon>
        <taxon>Chlorophyceae</taxon>
        <taxon>CS clade</taxon>
        <taxon>Chlamydomonadales</taxon>
        <taxon>Tetrabaenaceae</taxon>
        <taxon>Tetrabaena</taxon>
    </lineage>
</organism>
<dbReference type="AlphaFoldDB" id="A0A2J8AE10"/>
<dbReference type="EMBL" id="PGGS01000047">
    <property type="protein sequence ID" value="PNH10750.1"/>
    <property type="molecule type" value="Genomic_DNA"/>
</dbReference>
<evidence type="ECO:0000313" key="1">
    <source>
        <dbReference type="EMBL" id="PNH10750.1"/>
    </source>
</evidence>